<dbReference type="PANTHER" id="PTHR47992">
    <property type="entry name" value="PROTEIN PHOSPHATASE"/>
    <property type="match status" value="1"/>
</dbReference>
<dbReference type="Proteomes" id="UP000216207">
    <property type="component" value="Unassembled WGS sequence"/>
</dbReference>
<comment type="caution">
    <text evidence="2">The sequence shown here is derived from an EMBL/GenBank/DDBJ whole genome shotgun (WGS) entry which is preliminary data.</text>
</comment>
<dbReference type="InterPro" id="IPR015655">
    <property type="entry name" value="PP2C"/>
</dbReference>
<dbReference type="RefSeq" id="WP_035201720.1">
    <property type="nucleotide sequence ID" value="NZ_BOQQ01000003.1"/>
</dbReference>
<dbReference type="InterPro" id="IPR001932">
    <property type="entry name" value="PPM-type_phosphatase-like_dom"/>
</dbReference>
<gene>
    <name evidence="2" type="ORF">CHH72_04300</name>
</gene>
<dbReference type="PROSITE" id="PS51746">
    <property type="entry name" value="PPM_2"/>
    <property type="match status" value="1"/>
</dbReference>
<sequence length="249" mass="26796">MIESTAFLTDVGKVRSHNEDNGGIFVSAAGTLAIVADGMGGHSAGDVASRLATEVMEAEWRKVKEPLSASSAEQFLKEAFEHANASILAHAKENPDCEGMGTTAIAAVCTEEYTTIAHVGDSRAYIYNGKQLVQQTDDHSLVAELVRSGQISAEEADHHPRKNIVLRALGTEAQVKVDSFTIPSEFIDTLMICSDGLSNKLAIKELQVEVERKEELSVIAKSLIARANERGGEDNISIALVRFSKEIGE</sequence>
<protein>
    <submittedName>
        <fullName evidence="2">Serine/threonine-protein phosphatase</fullName>
    </submittedName>
</protein>
<accession>A0A268P4H1</accession>
<dbReference type="GO" id="GO:0004722">
    <property type="term" value="F:protein serine/threonine phosphatase activity"/>
    <property type="evidence" value="ECO:0007669"/>
    <property type="project" value="InterPro"/>
</dbReference>
<reference evidence="2 3" key="1">
    <citation type="submission" date="2017-07" db="EMBL/GenBank/DDBJ databases">
        <title>Isolation and whole genome analysis of endospore-forming bacteria from heroin.</title>
        <authorList>
            <person name="Kalinowski J."/>
            <person name="Ahrens B."/>
            <person name="Al-Dilaimi A."/>
            <person name="Winkler A."/>
            <person name="Wibberg D."/>
            <person name="Schleenbecker U."/>
            <person name="Ruckert C."/>
            <person name="Wolfel R."/>
            <person name="Grass G."/>
        </authorList>
    </citation>
    <scope>NUCLEOTIDE SEQUENCE [LARGE SCALE GENOMIC DNA]</scope>
    <source>
        <strain evidence="2 3">7539</strain>
    </source>
</reference>
<feature type="domain" description="PPM-type phosphatase" evidence="1">
    <location>
        <begin position="4"/>
        <end position="243"/>
    </location>
</feature>
<dbReference type="NCBIfam" id="NF033484">
    <property type="entry name" value="Stp1_PP2C_phos"/>
    <property type="match status" value="1"/>
</dbReference>
<dbReference type="AlphaFoldDB" id="A0A268P4H1"/>
<dbReference type="SMART" id="SM00331">
    <property type="entry name" value="PP2C_SIG"/>
    <property type="match status" value="1"/>
</dbReference>
<dbReference type="InterPro" id="IPR036457">
    <property type="entry name" value="PPM-type-like_dom_sf"/>
</dbReference>
<name>A0A268P4H1_SHOCL</name>
<dbReference type="CDD" id="cd00143">
    <property type="entry name" value="PP2Cc"/>
    <property type="match status" value="1"/>
</dbReference>
<dbReference type="SUPFAM" id="SSF81606">
    <property type="entry name" value="PP2C-like"/>
    <property type="match status" value="1"/>
</dbReference>
<proteinExistence type="predicted"/>
<dbReference type="Gene3D" id="3.60.40.10">
    <property type="entry name" value="PPM-type phosphatase domain"/>
    <property type="match status" value="1"/>
</dbReference>
<dbReference type="SMART" id="SM00332">
    <property type="entry name" value="PP2Cc"/>
    <property type="match status" value="1"/>
</dbReference>
<organism evidence="2 3">
    <name type="scientific">Shouchella clausii</name>
    <name type="common">Alkalihalobacillus clausii</name>
    <dbReference type="NCBI Taxonomy" id="79880"/>
    <lineage>
        <taxon>Bacteria</taxon>
        <taxon>Bacillati</taxon>
        <taxon>Bacillota</taxon>
        <taxon>Bacilli</taxon>
        <taxon>Bacillales</taxon>
        <taxon>Bacillaceae</taxon>
        <taxon>Shouchella</taxon>
    </lineage>
</organism>
<evidence type="ECO:0000313" key="2">
    <source>
        <dbReference type="EMBL" id="PAE90419.1"/>
    </source>
</evidence>
<dbReference type="Pfam" id="PF13672">
    <property type="entry name" value="PP2C_2"/>
    <property type="match status" value="1"/>
</dbReference>
<dbReference type="EMBL" id="NPCC01000005">
    <property type="protein sequence ID" value="PAE90419.1"/>
    <property type="molecule type" value="Genomic_DNA"/>
</dbReference>
<evidence type="ECO:0000313" key="3">
    <source>
        <dbReference type="Proteomes" id="UP000216207"/>
    </source>
</evidence>
<evidence type="ECO:0000259" key="1">
    <source>
        <dbReference type="PROSITE" id="PS51746"/>
    </source>
</evidence>